<keyword evidence="2" id="KW-0238">DNA-binding</keyword>
<sequence length="218" mass="24957">MASTSGSTKVKTVRQAAIPASKRGQKRKTRIVEAATTLFLENGYSETSVNTIVDHSGGSKATFYSYFPSKDMLFRAVVDGIVSNRSEPKLQPSEDIRTALATYCEHRMRIVFSRQHQALLRLIIAERKRFPDIADMYFQRGPQRSHDLLVEYMQELKQRGRLDIENAAESAEFFIGMLLHQWYIGQLFLRSGPPSTEAMRERADHVVGRFLEAFRKHN</sequence>
<evidence type="ECO:0000256" key="2">
    <source>
        <dbReference type="ARBA" id="ARBA00023125"/>
    </source>
</evidence>
<organism evidence="6">
    <name type="scientific">uncultured microorganism</name>
    <dbReference type="NCBI Taxonomy" id="358574"/>
    <lineage>
        <taxon>unclassified sequences</taxon>
        <taxon>environmental samples</taxon>
    </lineage>
</organism>
<dbReference type="GO" id="GO:0003700">
    <property type="term" value="F:DNA-binding transcription factor activity"/>
    <property type="evidence" value="ECO:0007669"/>
    <property type="project" value="TreeGrafter"/>
</dbReference>
<dbReference type="PANTHER" id="PTHR30055">
    <property type="entry name" value="HTH-TYPE TRANSCRIPTIONAL REGULATOR RUTR"/>
    <property type="match status" value="1"/>
</dbReference>
<dbReference type="InterPro" id="IPR009057">
    <property type="entry name" value="Homeodomain-like_sf"/>
</dbReference>
<dbReference type="InterPro" id="IPR036271">
    <property type="entry name" value="Tet_transcr_reg_TetR-rel_C_sf"/>
</dbReference>
<feature type="region of interest" description="Disordered" evidence="4">
    <location>
        <begin position="1"/>
        <end position="26"/>
    </location>
</feature>
<dbReference type="AlphaFoldDB" id="F8U8W6"/>
<reference evidence="6" key="1">
    <citation type="submission" date="2011-03" db="EMBL/GenBank/DDBJ databases">
        <title>Construction and preliminary analysis of metagenomic library of Arctic deep-sea sediment.</title>
        <authorList>
            <person name="Jia J.Z."/>
        </authorList>
    </citation>
    <scope>NUCLEOTIDE SEQUENCE</scope>
</reference>
<dbReference type="Pfam" id="PF00440">
    <property type="entry name" value="TetR_N"/>
    <property type="match status" value="1"/>
</dbReference>
<dbReference type="SUPFAM" id="SSF48498">
    <property type="entry name" value="Tetracyclin repressor-like, C-terminal domain"/>
    <property type="match status" value="1"/>
</dbReference>
<keyword evidence="3" id="KW-0804">Transcription</keyword>
<dbReference type="InterPro" id="IPR039536">
    <property type="entry name" value="TetR_C_Proteobacteria"/>
</dbReference>
<dbReference type="FunFam" id="1.10.10.60:FF:000141">
    <property type="entry name" value="TetR family transcriptional regulator"/>
    <property type="match status" value="1"/>
</dbReference>
<dbReference type="SUPFAM" id="SSF46689">
    <property type="entry name" value="Homeodomain-like"/>
    <property type="match status" value="1"/>
</dbReference>
<keyword evidence="1" id="KW-0805">Transcription regulation</keyword>
<proteinExistence type="predicted"/>
<protein>
    <submittedName>
        <fullName evidence="6">TetR family protein</fullName>
    </submittedName>
</protein>
<dbReference type="Gene3D" id="1.10.357.10">
    <property type="entry name" value="Tetracycline Repressor, domain 2"/>
    <property type="match status" value="1"/>
</dbReference>
<reference evidence="6" key="2">
    <citation type="journal article" date="2016" name="Gene">
        <title>Identification and characterization of a chitin deacetylase from a metagenomic library of deep-sea sediments of the Arctic Ocean.</title>
        <authorList>
            <person name="Liu J."/>
            <person name="Jia Z."/>
            <person name="Li S."/>
            <person name="Li Y."/>
            <person name="You Q."/>
            <person name="Zhang C."/>
            <person name="Zheng X."/>
            <person name="Xiong G."/>
            <person name="Zhao J."/>
            <person name="Qi C."/>
            <person name="Yang J."/>
        </authorList>
    </citation>
    <scope>NUCLEOTIDE SEQUENCE</scope>
</reference>
<dbReference type="Pfam" id="PF14246">
    <property type="entry name" value="TetR_C_7"/>
    <property type="match status" value="1"/>
</dbReference>
<dbReference type="PROSITE" id="PS50977">
    <property type="entry name" value="HTH_TETR_2"/>
    <property type="match status" value="1"/>
</dbReference>
<accession>F8U8W6</accession>
<evidence type="ECO:0000259" key="5">
    <source>
        <dbReference type="PROSITE" id="PS50977"/>
    </source>
</evidence>
<evidence type="ECO:0000256" key="3">
    <source>
        <dbReference type="ARBA" id="ARBA00023163"/>
    </source>
</evidence>
<evidence type="ECO:0000313" key="6">
    <source>
        <dbReference type="EMBL" id="AEJ31925.1"/>
    </source>
</evidence>
<dbReference type="PANTHER" id="PTHR30055:SF146">
    <property type="entry name" value="HTH-TYPE TRANSCRIPTIONAL DUAL REGULATOR CECR"/>
    <property type="match status" value="1"/>
</dbReference>
<evidence type="ECO:0000256" key="4">
    <source>
        <dbReference type="SAM" id="MobiDB-lite"/>
    </source>
</evidence>
<dbReference type="InterPro" id="IPR001647">
    <property type="entry name" value="HTH_TetR"/>
</dbReference>
<dbReference type="GO" id="GO:0000976">
    <property type="term" value="F:transcription cis-regulatory region binding"/>
    <property type="evidence" value="ECO:0007669"/>
    <property type="project" value="TreeGrafter"/>
</dbReference>
<feature type="compositionally biased region" description="Polar residues" evidence="4">
    <location>
        <begin position="1"/>
        <end position="10"/>
    </location>
</feature>
<dbReference type="InterPro" id="IPR050109">
    <property type="entry name" value="HTH-type_TetR-like_transc_reg"/>
</dbReference>
<dbReference type="EMBL" id="JF737989">
    <property type="protein sequence ID" value="AEJ31925.1"/>
    <property type="molecule type" value="Genomic_DNA"/>
</dbReference>
<name>F8U8W6_9ZZZZ</name>
<dbReference type="PRINTS" id="PR00455">
    <property type="entry name" value="HTHTETR"/>
</dbReference>
<feature type="domain" description="HTH tetR-type" evidence="5">
    <location>
        <begin position="25"/>
        <end position="85"/>
    </location>
</feature>
<dbReference type="Gene3D" id="1.10.10.60">
    <property type="entry name" value="Homeodomain-like"/>
    <property type="match status" value="1"/>
</dbReference>
<evidence type="ECO:0000256" key="1">
    <source>
        <dbReference type="ARBA" id="ARBA00023015"/>
    </source>
</evidence>